<evidence type="ECO:0000313" key="1">
    <source>
        <dbReference type="EMBL" id="KAF7510735.1"/>
    </source>
</evidence>
<dbReference type="Proteomes" id="UP000606974">
    <property type="component" value="Unassembled WGS sequence"/>
</dbReference>
<organism evidence="1 2">
    <name type="scientific">Endocarpon pusillum</name>
    <dbReference type="NCBI Taxonomy" id="364733"/>
    <lineage>
        <taxon>Eukaryota</taxon>
        <taxon>Fungi</taxon>
        <taxon>Dikarya</taxon>
        <taxon>Ascomycota</taxon>
        <taxon>Pezizomycotina</taxon>
        <taxon>Eurotiomycetes</taxon>
        <taxon>Chaetothyriomycetidae</taxon>
        <taxon>Verrucariales</taxon>
        <taxon>Verrucariaceae</taxon>
        <taxon>Endocarpon</taxon>
    </lineage>
</organism>
<keyword evidence="2" id="KW-1185">Reference proteome</keyword>
<name>A0A8H7AKE0_9EURO</name>
<protein>
    <submittedName>
        <fullName evidence="1">Uncharacterized protein</fullName>
    </submittedName>
</protein>
<dbReference type="EMBL" id="JAACFV010000027">
    <property type="protein sequence ID" value="KAF7510735.1"/>
    <property type="molecule type" value="Genomic_DNA"/>
</dbReference>
<accession>A0A8H7AKE0</accession>
<proteinExistence type="predicted"/>
<dbReference type="AlphaFoldDB" id="A0A8H7AKE0"/>
<evidence type="ECO:0000313" key="2">
    <source>
        <dbReference type="Proteomes" id="UP000606974"/>
    </source>
</evidence>
<reference evidence="1" key="1">
    <citation type="submission" date="2020-02" db="EMBL/GenBank/DDBJ databases">
        <authorList>
            <person name="Palmer J.M."/>
        </authorList>
    </citation>
    <scope>NUCLEOTIDE SEQUENCE</scope>
    <source>
        <strain evidence="1">EPUS1.4</strain>
        <tissue evidence="1">Thallus</tissue>
    </source>
</reference>
<sequence>MRRVRHLNDTRYEDEKGARRSRLGTRFNEEASIIPIVCFGVDITGVCDVHETSHRKYYLKE</sequence>
<comment type="caution">
    <text evidence="1">The sequence shown here is derived from an EMBL/GenBank/DDBJ whole genome shotgun (WGS) entry which is preliminary data.</text>
</comment>
<gene>
    <name evidence="1" type="ORF">GJ744_006101</name>
</gene>